<keyword evidence="1" id="KW-1133">Transmembrane helix</keyword>
<dbReference type="Proteomes" id="UP000460881">
    <property type="component" value="Unassembled WGS sequence"/>
</dbReference>
<feature type="transmembrane region" description="Helical" evidence="1">
    <location>
        <begin position="85"/>
        <end position="110"/>
    </location>
</feature>
<dbReference type="AlphaFoldDB" id="A0A2N0SQT5"/>
<evidence type="ECO:0000256" key="1">
    <source>
        <dbReference type="SAM" id="Phobius"/>
    </source>
</evidence>
<gene>
    <name evidence="4" type="ORF">GBB40_07795</name>
    <name evidence="3" type="ORF">GBB63_07240</name>
    <name evidence="2" type="ORF">GBB73_07415</name>
</gene>
<reference evidence="5 6" key="1">
    <citation type="journal article" date="2019" name="Nat. Med.">
        <title>A library of human gut bacterial isolates paired with longitudinal multiomics data enables mechanistic microbiome research.</title>
        <authorList>
            <person name="Poyet M."/>
            <person name="Groussin M."/>
            <person name="Gibbons S.M."/>
            <person name="Avila-Pacheco J."/>
            <person name="Jiang X."/>
            <person name="Kearney S.M."/>
            <person name="Perrotta A.R."/>
            <person name="Berdy B."/>
            <person name="Zhao S."/>
            <person name="Lieberman T.D."/>
            <person name="Swanson P.K."/>
            <person name="Smith M."/>
            <person name="Roesemann S."/>
            <person name="Alexander J.E."/>
            <person name="Rich S.A."/>
            <person name="Livny J."/>
            <person name="Vlamakis H."/>
            <person name="Clish C."/>
            <person name="Bullock K."/>
            <person name="Deik A."/>
            <person name="Scott J."/>
            <person name="Pierce K.A."/>
            <person name="Xavier R.J."/>
            <person name="Alm E.J."/>
        </authorList>
    </citation>
    <scope>NUCLEOTIDE SEQUENCE [LARGE SCALE GENOMIC DNA]</scope>
    <source>
        <strain evidence="4 7">BIOML-A37</strain>
        <strain evidence="3 6">BIOML-A55</strain>
        <strain evidence="2 5">BIOML-A65</strain>
    </source>
</reference>
<name>A0A2N0SQT5_BIFLN</name>
<sequence length="154" mass="16528">MNGIALGTRLGFAVCVLLMMPVLLPVACAESLRQRLAGAWTMAASRGRVLSRPMPMADIIVLMTLLLLSLSATGCWIAGGDSQTALAAMVFVATVTAVCACCAVVLLSFVGSAGRRPLPASFRFDATVMNAVRSWARPQWMPRWPRYTLPDSRI</sequence>
<dbReference type="EMBL" id="WDQK01000017">
    <property type="protein sequence ID" value="KAB7394391.1"/>
    <property type="molecule type" value="Genomic_DNA"/>
</dbReference>
<dbReference type="Proteomes" id="UP000468842">
    <property type="component" value="Unassembled WGS sequence"/>
</dbReference>
<feature type="transmembrane region" description="Helical" evidence="1">
    <location>
        <begin position="6"/>
        <end position="27"/>
    </location>
</feature>
<evidence type="ECO:0000313" key="7">
    <source>
        <dbReference type="Proteomes" id="UP000468842"/>
    </source>
</evidence>
<evidence type="ECO:0000313" key="5">
    <source>
        <dbReference type="Proteomes" id="UP000430971"/>
    </source>
</evidence>
<dbReference type="Proteomes" id="UP000430971">
    <property type="component" value="Unassembled WGS sequence"/>
</dbReference>
<evidence type="ECO:0000313" key="6">
    <source>
        <dbReference type="Proteomes" id="UP000460881"/>
    </source>
</evidence>
<dbReference type="EMBL" id="WDRM01000017">
    <property type="protein sequence ID" value="KAB7336674.1"/>
    <property type="molecule type" value="Genomic_DNA"/>
</dbReference>
<dbReference type="RefSeq" id="WP_032682843.1">
    <property type="nucleotide sequence ID" value="NZ_CAXVKO010000007.1"/>
</dbReference>
<feature type="transmembrane region" description="Helical" evidence="1">
    <location>
        <begin position="56"/>
        <end position="79"/>
    </location>
</feature>
<evidence type="ECO:0000313" key="3">
    <source>
        <dbReference type="EMBL" id="KAB7358423.1"/>
    </source>
</evidence>
<organism evidence="4 7">
    <name type="scientific">Bifidobacterium longum</name>
    <dbReference type="NCBI Taxonomy" id="216816"/>
    <lineage>
        <taxon>Bacteria</taxon>
        <taxon>Bacillati</taxon>
        <taxon>Actinomycetota</taxon>
        <taxon>Actinomycetes</taxon>
        <taxon>Bifidobacteriales</taxon>
        <taxon>Bifidobacteriaceae</taxon>
        <taxon>Bifidobacterium</taxon>
    </lineage>
</organism>
<keyword evidence="1" id="KW-0472">Membrane</keyword>
<dbReference type="EMBL" id="WDRC01000017">
    <property type="protein sequence ID" value="KAB7358423.1"/>
    <property type="molecule type" value="Genomic_DNA"/>
</dbReference>
<evidence type="ECO:0000313" key="2">
    <source>
        <dbReference type="EMBL" id="KAB7336674.1"/>
    </source>
</evidence>
<keyword evidence="1" id="KW-0812">Transmembrane</keyword>
<protein>
    <submittedName>
        <fullName evidence="4">Uncharacterized protein</fullName>
    </submittedName>
</protein>
<accession>A0A2N0SQT5</accession>
<proteinExistence type="predicted"/>
<comment type="caution">
    <text evidence="4">The sequence shown here is derived from an EMBL/GenBank/DDBJ whole genome shotgun (WGS) entry which is preliminary data.</text>
</comment>
<evidence type="ECO:0000313" key="4">
    <source>
        <dbReference type="EMBL" id="KAB7394391.1"/>
    </source>
</evidence>